<dbReference type="GO" id="GO:0006032">
    <property type="term" value="P:chitin catabolic process"/>
    <property type="evidence" value="ECO:0007669"/>
    <property type="project" value="TreeGrafter"/>
</dbReference>
<dbReference type="Pfam" id="PF00704">
    <property type="entry name" value="Glyco_hydro_18"/>
    <property type="match status" value="1"/>
</dbReference>
<evidence type="ECO:0000313" key="9">
    <source>
        <dbReference type="EMBL" id="TKC05123.1"/>
    </source>
</evidence>
<evidence type="ECO:0000256" key="5">
    <source>
        <dbReference type="RuleBase" id="RU000489"/>
    </source>
</evidence>
<evidence type="ECO:0000259" key="8">
    <source>
        <dbReference type="PROSITE" id="PS51910"/>
    </source>
</evidence>
<dbReference type="OrthoDB" id="9775889at2"/>
<sequence>MKKILYSLTLCLLILQACKKDIAEVPDNYNTGNTVVRQKPATPYVSNTDFKIVAYYAESREPDSIELRKYKMITHLHYAFAYPNADGTIKAIAKPANFQKMKQMAKDNGVKFAVSIAGVSAAEKEIYENLVRDPSLRKKFIANIVSFAVNNDLDGIDIDWEYPTADRGNQITYEAFMKDLSAELHAWHKYLSAAVTAGVYAGGIRDGITLGAVEAMDFINLMAYDGANYKGNPNHSSLILAQDVLNYWITQKGIPKAKAVLGMPAYGKNSANTAITFRDLLRQGADPNLESFTVSGSVYYYNGVPLAKEKALLAKSSANGMLMWEFYQDSNGANSLLKAVNDALVRAY</sequence>
<comment type="catalytic activity">
    <reaction evidence="1">
        <text>Random endo-hydrolysis of N-acetyl-beta-D-glucosaminide (1-&gt;4)-beta-linkages in chitin and chitodextrins.</text>
        <dbReference type="EC" id="3.2.1.14"/>
    </reaction>
</comment>
<reference evidence="9 10" key="1">
    <citation type="submission" date="2019-04" db="EMBL/GenBank/DDBJ databases">
        <title>Pedobacter sp. RP-3-15 sp. nov., isolated from Arctic soil.</title>
        <authorList>
            <person name="Dahal R.H."/>
            <person name="Kim D.-U."/>
        </authorList>
    </citation>
    <scope>NUCLEOTIDE SEQUENCE [LARGE SCALE GENOMIC DNA]</scope>
    <source>
        <strain evidence="9 10">RP-3-15</strain>
    </source>
</reference>
<dbReference type="PROSITE" id="PS51910">
    <property type="entry name" value="GH18_2"/>
    <property type="match status" value="1"/>
</dbReference>
<dbReference type="GO" id="GO:0008061">
    <property type="term" value="F:chitin binding"/>
    <property type="evidence" value="ECO:0007669"/>
    <property type="project" value="InterPro"/>
</dbReference>
<dbReference type="InterPro" id="IPR001223">
    <property type="entry name" value="Glyco_hydro18_cat"/>
</dbReference>
<dbReference type="InterPro" id="IPR011583">
    <property type="entry name" value="Chitinase_II/V-like_cat"/>
</dbReference>
<dbReference type="InterPro" id="IPR050314">
    <property type="entry name" value="Glycosyl_Hydrlase_18"/>
</dbReference>
<evidence type="ECO:0000256" key="3">
    <source>
        <dbReference type="ARBA" id="ARBA00022801"/>
    </source>
</evidence>
<comment type="caution">
    <text evidence="9">The sequence shown here is derived from an EMBL/GenBank/DDBJ whole genome shotgun (WGS) entry which is preliminary data.</text>
</comment>
<dbReference type="PROSITE" id="PS01095">
    <property type="entry name" value="GH18_1"/>
    <property type="match status" value="1"/>
</dbReference>
<dbReference type="GO" id="GO:0005576">
    <property type="term" value="C:extracellular region"/>
    <property type="evidence" value="ECO:0007669"/>
    <property type="project" value="TreeGrafter"/>
</dbReference>
<keyword evidence="3 5" id="KW-0378">Hydrolase</keyword>
<organism evidence="9 10">
    <name type="scientific">Pedobacter frigoris</name>
    <dbReference type="NCBI Taxonomy" id="2571272"/>
    <lineage>
        <taxon>Bacteria</taxon>
        <taxon>Pseudomonadati</taxon>
        <taxon>Bacteroidota</taxon>
        <taxon>Sphingobacteriia</taxon>
        <taxon>Sphingobacteriales</taxon>
        <taxon>Sphingobacteriaceae</taxon>
        <taxon>Pedobacter</taxon>
    </lineage>
</organism>
<dbReference type="SUPFAM" id="SSF51445">
    <property type="entry name" value="(Trans)glycosidases"/>
    <property type="match status" value="1"/>
</dbReference>
<dbReference type="PANTHER" id="PTHR11177:SF317">
    <property type="entry name" value="CHITINASE 12-RELATED"/>
    <property type="match status" value="1"/>
</dbReference>
<evidence type="ECO:0000256" key="4">
    <source>
        <dbReference type="ARBA" id="ARBA00023295"/>
    </source>
</evidence>
<feature type="domain" description="GH18" evidence="8">
    <location>
        <begin position="50"/>
        <end position="347"/>
    </location>
</feature>
<keyword evidence="10" id="KW-1185">Reference proteome</keyword>
<feature type="chain" id="PRO_5020856280" description="chitinase" evidence="7">
    <location>
        <begin position="20"/>
        <end position="348"/>
    </location>
</feature>
<protein>
    <recommendedName>
        <fullName evidence="2">chitinase</fullName>
        <ecNumber evidence="2">3.2.1.14</ecNumber>
    </recommendedName>
</protein>
<dbReference type="GO" id="GO:0008843">
    <property type="term" value="F:endochitinase activity"/>
    <property type="evidence" value="ECO:0007669"/>
    <property type="project" value="UniProtKB-EC"/>
</dbReference>
<proteinExistence type="inferred from homology"/>
<evidence type="ECO:0000256" key="2">
    <source>
        <dbReference type="ARBA" id="ARBA00012729"/>
    </source>
</evidence>
<evidence type="ECO:0000256" key="7">
    <source>
        <dbReference type="SAM" id="SignalP"/>
    </source>
</evidence>
<gene>
    <name evidence="9" type="ORF">FA047_15285</name>
</gene>
<feature type="signal peptide" evidence="7">
    <location>
        <begin position="1"/>
        <end position="19"/>
    </location>
</feature>
<dbReference type="SMART" id="SM00636">
    <property type="entry name" value="Glyco_18"/>
    <property type="match status" value="1"/>
</dbReference>
<keyword evidence="7" id="KW-0732">Signal</keyword>
<dbReference type="RefSeq" id="WP_136836942.1">
    <property type="nucleotide sequence ID" value="NZ_SWBQ01000004.1"/>
</dbReference>
<dbReference type="Gene3D" id="3.40.5.30">
    <property type="entry name" value="(Trans)glycosidases - domain 2"/>
    <property type="match status" value="1"/>
</dbReference>
<comment type="similarity">
    <text evidence="6">Belongs to the glycosyl hydrolase 18 family.</text>
</comment>
<dbReference type="Proteomes" id="UP000307244">
    <property type="component" value="Unassembled WGS sequence"/>
</dbReference>
<dbReference type="GO" id="GO:0005975">
    <property type="term" value="P:carbohydrate metabolic process"/>
    <property type="evidence" value="ECO:0007669"/>
    <property type="project" value="InterPro"/>
</dbReference>
<dbReference type="EC" id="3.2.1.14" evidence="2"/>
<evidence type="ECO:0000256" key="1">
    <source>
        <dbReference type="ARBA" id="ARBA00000822"/>
    </source>
</evidence>
<dbReference type="EMBL" id="SWBQ01000004">
    <property type="protein sequence ID" value="TKC05123.1"/>
    <property type="molecule type" value="Genomic_DNA"/>
</dbReference>
<accession>A0A4U1CF90</accession>
<keyword evidence="4 5" id="KW-0326">Glycosidase</keyword>
<dbReference type="PANTHER" id="PTHR11177">
    <property type="entry name" value="CHITINASE"/>
    <property type="match status" value="1"/>
</dbReference>
<evidence type="ECO:0000313" key="10">
    <source>
        <dbReference type="Proteomes" id="UP000307244"/>
    </source>
</evidence>
<dbReference type="PROSITE" id="PS51257">
    <property type="entry name" value="PROKAR_LIPOPROTEIN"/>
    <property type="match status" value="1"/>
</dbReference>
<dbReference type="Gene3D" id="3.20.20.80">
    <property type="entry name" value="Glycosidases"/>
    <property type="match status" value="1"/>
</dbReference>
<dbReference type="InterPro" id="IPR017853">
    <property type="entry name" value="GH"/>
</dbReference>
<name>A0A4U1CF90_9SPHI</name>
<evidence type="ECO:0000256" key="6">
    <source>
        <dbReference type="RuleBase" id="RU004453"/>
    </source>
</evidence>
<dbReference type="InterPro" id="IPR001579">
    <property type="entry name" value="Glyco_hydro_18_chit_AS"/>
</dbReference>
<dbReference type="AlphaFoldDB" id="A0A4U1CF90"/>